<organism evidence="1 2">
    <name type="scientific">Campylobacter lari</name>
    <dbReference type="NCBI Taxonomy" id="201"/>
    <lineage>
        <taxon>Bacteria</taxon>
        <taxon>Pseudomonadati</taxon>
        <taxon>Campylobacterota</taxon>
        <taxon>Epsilonproteobacteria</taxon>
        <taxon>Campylobacterales</taxon>
        <taxon>Campylobacteraceae</taxon>
        <taxon>Campylobacter</taxon>
    </lineage>
</organism>
<dbReference type="Gene3D" id="3.90.550.10">
    <property type="entry name" value="Spore Coat Polysaccharide Biosynthesis Protein SpsA, Chain A"/>
    <property type="match status" value="1"/>
</dbReference>
<reference evidence="1 2" key="1">
    <citation type="submission" date="2018-05" db="EMBL/GenBank/DDBJ databases">
        <authorList>
            <consortium name="PulseNet: The National Subtyping Network for Foodborne Disease Surveillance"/>
            <person name="Tarr C.L."/>
            <person name="Trees E."/>
            <person name="Katz L.S."/>
            <person name="Carleton-Romer H.A."/>
            <person name="Stroika S."/>
            <person name="Kucerova Z."/>
            <person name="Roache K.F."/>
            <person name="Sabol A.L."/>
            <person name="Besser J."/>
            <person name="Gerner-Smidt P."/>
        </authorList>
    </citation>
    <scope>NUCLEOTIDE SEQUENCE [LARGE SCALE GENOMIC DNA]</scope>
    <source>
        <strain evidence="1 2">1988D-2602</strain>
    </source>
</reference>
<dbReference type="Pfam" id="PF01501">
    <property type="entry name" value="Glyco_transf_8"/>
    <property type="match status" value="1"/>
</dbReference>
<evidence type="ECO:0008006" key="3">
    <source>
        <dbReference type="Google" id="ProtNLM"/>
    </source>
</evidence>
<dbReference type="GO" id="GO:0016757">
    <property type="term" value="F:glycosyltransferase activity"/>
    <property type="evidence" value="ECO:0007669"/>
    <property type="project" value="InterPro"/>
</dbReference>
<sequence length="389" mass="45403">MKYSLGILLAATKDSAFTIGTLLINIKDKMDVSQTIFYIINDGFDQNDKLIMQKLVPNIKFMDFTIDDFEAKIKKFNADYKLNRQSSILNRYTHMSYARFEALKFLKECECIIYLDFDMLLLKGIDELKEVKNKGYEVACFRGSATMGHGGGKLVPANLIHVNNYSAGIIVFSNNLKNSQEFYDFIYQFIAENDDYFLEVKLGDQFLFSLYLLQENLKIYELDDSYYGNISWVKSKDASILHAWGSNNRFWNNKLCALAWPSWNVYYQKWLSLGGSAYEKGFVSFLEVPQSGGEVFQYFERIVLAKRISQIKLEKQELIIDIDFSKKIKLHLAFIEELVFYVYSKSIFTFILECEFQGKITRSITIKRSELESVLKEFIQDNLHQYQIK</sequence>
<name>A0A7U8G1R1_CAMLA</name>
<protein>
    <recommendedName>
        <fullName evidence="3">Glycosyl transferase</fullName>
    </recommendedName>
</protein>
<comment type="caution">
    <text evidence="1">The sequence shown here is derived from an EMBL/GenBank/DDBJ whole genome shotgun (WGS) entry which is preliminary data.</text>
</comment>
<evidence type="ECO:0000313" key="2">
    <source>
        <dbReference type="Proteomes" id="UP000533324"/>
    </source>
</evidence>
<dbReference type="InterPro" id="IPR002495">
    <property type="entry name" value="Glyco_trans_8"/>
</dbReference>
<dbReference type="Proteomes" id="UP000533324">
    <property type="component" value="Unassembled WGS sequence"/>
</dbReference>
<proteinExistence type="predicted"/>
<dbReference type="SUPFAM" id="SSF53448">
    <property type="entry name" value="Nucleotide-diphospho-sugar transferases"/>
    <property type="match status" value="1"/>
</dbReference>
<accession>A0A7U8G1R1</accession>
<dbReference type="InterPro" id="IPR029044">
    <property type="entry name" value="Nucleotide-diphossugar_trans"/>
</dbReference>
<evidence type="ECO:0000313" key="1">
    <source>
        <dbReference type="EMBL" id="EAJ1254178.1"/>
    </source>
</evidence>
<dbReference type="EMBL" id="AABVCV010000004">
    <property type="protein sequence ID" value="EAJ1254178.1"/>
    <property type="molecule type" value="Genomic_DNA"/>
</dbReference>
<gene>
    <name evidence="1" type="ORF">A0Y59_03080</name>
</gene>
<dbReference type="AlphaFoldDB" id="A0A7U8G1R1"/>